<evidence type="ECO:0000259" key="3">
    <source>
        <dbReference type="PROSITE" id="PS51471"/>
    </source>
</evidence>
<feature type="region of interest" description="Disordered" evidence="2">
    <location>
        <begin position="366"/>
        <end position="498"/>
    </location>
</feature>
<evidence type="ECO:0000256" key="2">
    <source>
        <dbReference type="SAM" id="MobiDB-lite"/>
    </source>
</evidence>
<dbReference type="STRING" id="282301.A0A267EIX3"/>
<sequence>MAANRASAKKMDCRPSLEHRYRPNEAYGRQLLGLTPTAEPSTASPPPAGLMRARRSLEGRHSISPPAGELLRNAEEILRENEQLPEAAGAEAEQRMSLDCDEPGQTSALPSNEAAATTEPPTAESSELSAAAAAPTSEERQQSAADQASTLPKPPAEQLDADISQIIFPDEPDLTDCQQTIYASDSTIIYAPKFLSEVADQVYERLITDLLPQAFQHRPSEQRRVYWIGPSYTYSGVELKENLNWHQVIEDIRDFIYHDTQFDVPKFNSVLVNFYTEPGDRIPWHSDDEDELGDRPTIATVSFGAERLFMLRRRDGNVTHRFPTLPGSLILMAGNCQKRLQHQVPAAHSQNGVRISLTFRVTKPELRRKRALPDDPTYSQPLNGGPFGDDQGGRDDDQGGHDDDQGGRGDDRPQERQATATRDREGDRGRRGRGGHQRGRRGGRGAASGAAAASAASWPAGAAAASATSAQAAAAARPYAQVAARPAPPRRPQAAIPPIVLRCTGTRPTS</sequence>
<dbReference type="EMBL" id="NIVC01002030">
    <property type="protein sequence ID" value="PAA61448.1"/>
    <property type="molecule type" value="Genomic_DNA"/>
</dbReference>
<comment type="caution">
    <text evidence="4">The sequence shown here is derived from an EMBL/GenBank/DDBJ whole genome shotgun (WGS) entry which is preliminary data.</text>
</comment>
<dbReference type="PANTHER" id="PTHR31212">
    <property type="entry name" value="ALPHA-KETOGLUTARATE-DEPENDENT DIOXYGENASE ALKB HOMOLOG 3"/>
    <property type="match status" value="1"/>
</dbReference>
<feature type="region of interest" description="Disordered" evidence="2">
    <location>
        <begin position="86"/>
        <end position="155"/>
    </location>
</feature>
<feature type="compositionally biased region" description="Basic and acidic residues" evidence="2">
    <location>
        <begin position="391"/>
        <end position="429"/>
    </location>
</feature>
<dbReference type="Pfam" id="PF13532">
    <property type="entry name" value="2OG-FeII_Oxy_2"/>
    <property type="match status" value="1"/>
</dbReference>
<feature type="compositionally biased region" description="Low complexity" evidence="2">
    <location>
        <begin position="447"/>
        <end position="485"/>
    </location>
</feature>
<dbReference type="SUPFAM" id="SSF51197">
    <property type="entry name" value="Clavaminate synthase-like"/>
    <property type="match status" value="1"/>
</dbReference>
<dbReference type="OrthoDB" id="545910at2759"/>
<name>A0A267EIX3_9PLAT</name>
<evidence type="ECO:0000313" key="4">
    <source>
        <dbReference type="EMBL" id="PAA61448.1"/>
    </source>
</evidence>
<dbReference type="PROSITE" id="PS51471">
    <property type="entry name" value="FE2OG_OXY"/>
    <property type="match status" value="1"/>
</dbReference>
<gene>
    <name evidence="4" type="ORF">BOX15_Mlig005735g1</name>
</gene>
<evidence type="ECO:0000256" key="1">
    <source>
        <dbReference type="ARBA" id="ARBA00001954"/>
    </source>
</evidence>
<keyword evidence="5" id="KW-1185">Reference proteome</keyword>
<evidence type="ECO:0000313" key="5">
    <source>
        <dbReference type="Proteomes" id="UP000215902"/>
    </source>
</evidence>
<dbReference type="InterPro" id="IPR037151">
    <property type="entry name" value="AlkB-like_sf"/>
</dbReference>
<accession>A0A267EIX3</accession>
<dbReference type="Proteomes" id="UP000215902">
    <property type="component" value="Unassembled WGS sequence"/>
</dbReference>
<dbReference type="GO" id="GO:0006307">
    <property type="term" value="P:DNA alkylation repair"/>
    <property type="evidence" value="ECO:0007669"/>
    <property type="project" value="InterPro"/>
</dbReference>
<dbReference type="PANTHER" id="PTHR31212:SF4">
    <property type="entry name" value="ALPHA-KETOGLUTARATE-DEPENDENT DIOXYGENASE ALKB HOMOLOG 3"/>
    <property type="match status" value="1"/>
</dbReference>
<reference evidence="4 5" key="1">
    <citation type="submission" date="2017-06" db="EMBL/GenBank/DDBJ databases">
        <title>A platform for efficient transgenesis in Macrostomum lignano, a flatworm model organism for stem cell research.</title>
        <authorList>
            <person name="Berezikov E."/>
        </authorList>
    </citation>
    <scope>NUCLEOTIDE SEQUENCE [LARGE SCALE GENOMIC DNA]</scope>
    <source>
        <strain evidence="4">DV1</strain>
        <tissue evidence="4">Whole organism</tissue>
    </source>
</reference>
<feature type="compositionally biased region" description="Low complexity" evidence="2">
    <location>
        <begin position="113"/>
        <end position="136"/>
    </location>
</feature>
<protein>
    <recommendedName>
        <fullName evidence="3">Fe2OG dioxygenase domain-containing protein</fullName>
    </recommendedName>
</protein>
<dbReference type="InterPro" id="IPR032854">
    <property type="entry name" value="ALKBH3"/>
</dbReference>
<dbReference type="GO" id="GO:0051213">
    <property type="term" value="F:dioxygenase activity"/>
    <property type="evidence" value="ECO:0007669"/>
    <property type="project" value="InterPro"/>
</dbReference>
<feature type="region of interest" description="Disordered" evidence="2">
    <location>
        <begin position="1"/>
        <end position="70"/>
    </location>
</feature>
<dbReference type="AlphaFoldDB" id="A0A267EIX3"/>
<feature type="domain" description="Fe2OG dioxygenase" evidence="3">
    <location>
        <begin position="266"/>
        <end position="363"/>
    </location>
</feature>
<dbReference type="Gene3D" id="2.60.120.590">
    <property type="entry name" value="Alpha-ketoglutarate-dependent dioxygenase AlkB-like"/>
    <property type="match status" value="1"/>
</dbReference>
<organism evidence="4 5">
    <name type="scientific">Macrostomum lignano</name>
    <dbReference type="NCBI Taxonomy" id="282301"/>
    <lineage>
        <taxon>Eukaryota</taxon>
        <taxon>Metazoa</taxon>
        <taxon>Spiralia</taxon>
        <taxon>Lophotrochozoa</taxon>
        <taxon>Platyhelminthes</taxon>
        <taxon>Rhabditophora</taxon>
        <taxon>Macrostomorpha</taxon>
        <taxon>Macrostomida</taxon>
        <taxon>Macrostomidae</taxon>
        <taxon>Macrostomum</taxon>
    </lineage>
</organism>
<comment type="cofactor">
    <cofactor evidence="1">
        <name>Fe(2+)</name>
        <dbReference type="ChEBI" id="CHEBI:29033"/>
    </cofactor>
</comment>
<feature type="compositionally biased region" description="Basic and acidic residues" evidence="2">
    <location>
        <begin position="9"/>
        <end position="23"/>
    </location>
</feature>
<proteinExistence type="predicted"/>
<dbReference type="InterPro" id="IPR005123">
    <property type="entry name" value="Oxoglu/Fe-dep_dioxygenase_dom"/>
</dbReference>
<dbReference type="InterPro" id="IPR027450">
    <property type="entry name" value="AlkB-like"/>
</dbReference>
<feature type="compositionally biased region" description="Basic residues" evidence="2">
    <location>
        <begin position="430"/>
        <end position="443"/>
    </location>
</feature>